<reference evidence="3" key="1">
    <citation type="journal article" date="2021" name="BMC Genomics">
        <title>Chromosome-level genome assembly and manually-curated proteome of model necrotroph Parastagonospora nodorum Sn15 reveals a genome-wide trove of candidate effector homologs, and redundancy of virulence-related functions within an accessory chromosome.</title>
        <authorList>
            <person name="Bertazzoni S."/>
            <person name="Jones D.A.B."/>
            <person name="Phan H.T."/>
            <person name="Tan K.-C."/>
            <person name="Hane J.K."/>
        </authorList>
    </citation>
    <scope>NUCLEOTIDE SEQUENCE [LARGE SCALE GENOMIC DNA]</scope>
    <source>
        <strain evidence="3">SN15 / ATCC MYA-4574 / FGSC 10173)</strain>
    </source>
</reference>
<feature type="compositionally biased region" description="Basic and acidic residues" evidence="1">
    <location>
        <begin position="99"/>
        <end position="111"/>
    </location>
</feature>
<dbReference type="VEuPathDB" id="FungiDB:JI435_019530"/>
<organism evidence="2 3">
    <name type="scientific">Phaeosphaeria nodorum (strain SN15 / ATCC MYA-4574 / FGSC 10173)</name>
    <name type="common">Glume blotch fungus</name>
    <name type="synonym">Parastagonospora nodorum</name>
    <dbReference type="NCBI Taxonomy" id="321614"/>
    <lineage>
        <taxon>Eukaryota</taxon>
        <taxon>Fungi</taxon>
        <taxon>Dikarya</taxon>
        <taxon>Ascomycota</taxon>
        <taxon>Pezizomycotina</taxon>
        <taxon>Dothideomycetes</taxon>
        <taxon>Pleosporomycetidae</taxon>
        <taxon>Pleosporales</taxon>
        <taxon>Pleosporineae</taxon>
        <taxon>Phaeosphaeriaceae</taxon>
        <taxon>Parastagonospora</taxon>
    </lineage>
</organism>
<dbReference type="AlphaFoldDB" id="A0A7U2ERZ9"/>
<evidence type="ECO:0000313" key="2">
    <source>
        <dbReference type="EMBL" id="QRC91746.1"/>
    </source>
</evidence>
<name>A0A7U2ERZ9_PHANO</name>
<dbReference type="Proteomes" id="UP000663193">
    <property type="component" value="Chromosome 2"/>
</dbReference>
<gene>
    <name evidence="2" type="ORF">JI435_019530</name>
</gene>
<accession>A0A7U2ERZ9</accession>
<feature type="region of interest" description="Disordered" evidence="1">
    <location>
        <begin position="1"/>
        <end position="214"/>
    </location>
</feature>
<feature type="region of interest" description="Disordered" evidence="1">
    <location>
        <begin position="447"/>
        <end position="507"/>
    </location>
</feature>
<protein>
    <submittedName>
        <fullName evidence="2">Uncharacterized protein</fullName>
    </submittedName>
</protein>
<proteinExistence type="predicted"/>
<dbReference type="EMBL" id="CP069024">
    <property type="protein sequence ID" value="QRC91746.1"/>
    <property type="molecule type" value="Genomic_DNA"/>
</dbReference>
<evidence type="ECO:0000313" key="3">
    <source>
        <dbReference type="Proteomes" id="UP000663193"/>
    </source>
</evidence>
<dbReference type="OrthoDB" id="3792834at2759"/>
<feature type="compositionally biased region" description="Basic and acidic residues" evidence="1">
    <location>
        <begin position="203"/>
        <end position="214"/>
    </location>
</feature>
<sequence>MPPQKTVMMGRKPNPRVGARANMSRNVRDSITPGDMPAKPSPFRLTIHPPRASDHSQQSTAPTLGFGIDPYDQAQADEQPEEDEELPIAQPAAVRRSRSGREIKATKKHDFAYGSDTFIPSSVGKEDDEDGGDDYQGAPGPSPMLLSKRGPGRPRKDDSVQPSNGSSKRKSNGPLARKSKNKAIEQIPQAPIVPQDNWPIDTQSREPRSPPKVDKQLEECVDQIMSEIGLDLEIAVELPKMNPGGVEVAYTATLLMRIYIRAHTKGNWDVCDLVADTWIRAFHAKRRRQEQFNQFDALCWRYNEALCNRRKAGLKDYDQNAPNFSRVLKENDPLLDMDVTDFNPGLLAQLYTEAVGPCAARNLWADTMALCGNKLENRMQIDKRRGVQWNPKLIYDVMCTTLRMTRRKLTLKIEEATEGAWCKRYHMHALHSTPCYRKIAYDRKVAGEESSDEDESGNNAPMTLVMGTDFTMPSSGDLGVMSGSDAVMGDAMNDDAEGESDDKHTGA</sequence>
<feature type="compositionally biased region" description="Basic residues" evidence="1">
    <location>
        <begin position="167"/>
        <end position="181"/>
    </location>
</feature>
<keyword evidence="3" id="KW-1185">Reference proteome</keyword>
<evidence type="ECO:0000256" key="1">
    <source>
        <dbReference type="SAM" id="MobiDB-lite"/>
    </source>
</evidence>